<organism evidence="2 3">
    <name type="scientific">Anaerocolumna cellulosilytica</name>
    <dbReference type="NCBI Taxonomy" id="433286"/>
    <lineage>
        <taxon>Bacteria</taxon>
        <taxon>Bacillati</taxon>
        <taxon>Bacillota</taxon>
        <taxon>Clostridia</taxon>
        <taxon>Lachnospirales</taxon>
        <taxon>Lachnospiraceae</taxon>
        <taxon>Anaerocolumna</taxon>
    </lineage>
</organism>
<proteinExistence type="predicted"/>
<dbReference type="Proteomes" id="UP000515561">
    <property type="component" value="Chromosome"/>
</dbReference>
<evidence type="ECO:0000313" key="3">
    <source>
        <dbReference type="Proteomes" id="UP000515561"/>
    </source>
</evidence>
<feature type="region of interest" description="Disordered" evidence="1">
    <location>
        <begin position="1"/>
        <end position="37"/>
    </location>
</feature>
<protein>
    <submittedName>
        <fullName evidence="2">Uncharacterized protein</fullName>
    </submittedName>
</protein>
<dbReference type="EMBL" id="AP023367">
    <property type="protein sequence ID" value="BCJ93292.1"/>
    <property type="molecule type" value="Genomic_DNA"/>
</dbReference>
<accession>A0A6S6R165</accession>
<evidence type="ECO:0000256" key="1">
    <source>
        <dbReference type="SAM" id="MobiDB-lite"/>
    </source>
</evidence>
<sequence length="89" mass="9636">MTDGMTDAMTGETTDGMTDATTDGTTGGTTDGTTDAMADGTTDAMTDLILTMKCLLGADSFHRHLRWHLLDLCRPHRLVPVVLEEYEDV</sequence>
<dbReference type="AlphaFoldDB" id="A0A6S6R165"/>
<evidence type="ECO:0000313" key="2">
    <source>
        <dbReference type="EMBL" id="BCJ93292.1"/>
    </source>
</evidence>
<dbReference type="KEGG" id="acel:acsn021_08610"/>
<gene>
    <name evidence="2" type="ORF">acsn021_08610</name>
</gene>
<reference evidence="2 3" key="1">
    <citation type="journal article" date="2016" name="Int. J. Syst. Evol. Microbiol.">
        <title>Descriptions of Anaerotaenia torta gen. nov., sp. nov. and Anaerocolumna cellulosilytica gen. nov., sp. nov. isolated from a methanogenic reactor of cattle waste.</title>
        <authorList>
            <person name="Uek A."/>
            <person name="Ohtaki Y."/>
            <person name="Kaku N."/>
            <person name="Ueki K."/>
        </authorList>
    </citation>
    <scope>NUCLEOTIDE SEQUENCE [LARGE SCALE GENOMIC DNA]</scope>
    <source>
        <strain evidence="2 3">SN021</strain>
    </source>
</reference>
<feature type="compositionally biased region" description="Low complexity" evidence="1">
    <location>
        <begin position="1"/>
        <end position="24"/>
    </location>
</feature>
<name>A0A6S6R165_9FIRM</name>
<keyword evidence="3" id="KW-1185">Reference proteome</keyword>